<evidence type="ECO:0000313" key="4">
    <source>
        <dbReference type="EMBL" id="MDQ0165834.1"/>
    </source>
</evidence>
<keyword evidence="5" id="KW-1185">Reference proteome</keyword>
<name>A0ABT9VXW5_9BACI</name>
<reference evidence="4 5" key="1">
    <citation type="submission" date="2023-07" db="EMBL/GenBank/DDBJ databases">
        <title>Genomic Encyclopedia of Type Strains, Phase IV (KMG-IV): sequencing the most valuable type-strain genomes for metagenomic binning, comparative biology and taxonomic classification.</title>
        <authorList>
            <person name="Goeker M."/>
        </authorList>
    </citation>
    <scope>NUCLEOTIDE SEQUENCE [LARGE SCALE GENOMIC DNA]</scope>
    <source>
        <strain evidence="4 5">DSM 12751</strain>
    </source>
</reference>
<dbReference type="Gene3D" id="3.40.190.10">
    <property type="entry name" value="Periplasmic binding protein-like II"/>
    <property type="match status" value="2"/>
</dbReference>
<dbReference type="InterPro" id="IPR006059">
    <property type="entry name" value="SBP"/>
</dbReference>
<keyword evidence="1 3" id="KW-0732">Signal</keyword>
<dbReference type="Pfam" id="PF13416">
    <property type="entry name" value="SBP_bac_8"/>
    <property type="match status" value="1"/>
</dbReference>
<dbReference type="SUPFAM" id="SSF53850">
    <property type="entry name" value="Periplasmic binding protein-like II"/>
    <property type="match status" value="1"/>
</dbReference>
<feature type="signal peptide" evidence="3">
    <location>
        <begin position="1"/>
        <end position="21"/>
    </location>
</feature>
<dbReference type="PANTHER" id="PTHR30006:SF2">
    <property type="entry name" value="ABC TRANSPORTER SUBSTRATE-BINDING PROTEIN"/>
    <property type="match status" value="1"/>
</dbReference>
<evidence type="ECO:0000313" key="5">
    <source>
        <dbReference type="Proteomes" id="UP001235840"/>
    </source>
</evidence>
<evidence type="ECO:0000256" key="2">
    <source>
        <dbReference type="SAM" id="MobiDB-lite"/>
    </source>
</evidence>
<proteinExistence type="predicted"/>
<dbReference type="RefSeq" id="WP_307393446.1">
    <property type="nucleotide sequence ID" value="NZ_BAAADK010000032.1"/>
</dbReference>
<evidence type="ECO:0000256" key="1">
    <source>
        <dbReference type="ARBA" id="ARBA00022729"/>
    </source>
</evidence>
<dbReference type="Proteomes" id="UP001235840">
    <property type="component" value="Unassembled WGS sequence"/>
</dbReference>
<evidence type="ECO:0000256" key="3">
    <source>
        <dbReference type="SAM" id="SignalP"/>
    </source>
</evidence>
<protein>
    <submittedName>
        <fullName evidence="4">Iron(III) transport system substrate-binding protein</fullName>
    </submittedName>
</protein>
<dbReference type="PANTHER" id="PTHR30006">
    <property type="entry name" value="THIAMINE-BINDING PERIPLASMIC PROTEIN-RELATED"/>
    <property type="match status" value="1"/>
</dbReference>
<dbReference type="PROSITE" id="PS51257">
    <property type="entry name" value="PROKAR_LIPOPROTEIN"/>
    <property type="match status" value="1"/>
</dbReference>
<dbReference type="EMBL" id="JAUSTY010000006">
    <property type="protein sequence ID" value="MDQ0165834.1"/>
    <property type="molecule type" value="Genomic_DNA"/>
</dbReference>
<sequence length="368" mass="40550">MTIRKSSFRTSFFLISLLALAMLVLTACGDQESQAQPLANQGANNDNDRATENTETPAQNKPIVLYANDFVDVIGDMFKEATGYEVEVVHGGGGEVLSRVEAEQGNPQWDVIWLDGHASLYGLAERGFFLKDWEPSNLENLNEQGKELLHPNNAYFPTGVHAAATIAYNTNLIDPSDAPQTWEEFFSLDQPIAMADPGIAAPAYPVVSWFFYDLGMEPAEEMFDQLFSQKNLHVFPKNGPVGNAVATGEVAAAALQEHNGYALMQAGEPIEMIWPEEGSPGSVRVAAIGKHTENVEVAKAFIEFLLDPETQNQLTALDDTEGYFTPFVKDVSPNPAREKDPVLALPDVKWASEYESYIKQWFADRAVQ</sequence>
<organism evidence="4 5">
    <name type="scientific">Caldalkalibacillus horti</name>
    <dbReference type="NCBI Taxonomy" id="77523"/>
    <lineage>
        <taxon>Bacteria</taxon>
        <taxon>Bacillati</taxon>
        <taxon>Bacillota</taxon>
        <taxon>Bacilli</taxon>
        <taxon>Bacillales</taxon>
        <taxon>Bacillaceae</taxon>
        <taxon>Caldalkalibacillus</taxon>
    </lineage>
</organism>
<accession>A0ABT9VXW5</accession>
<feature type="region of interest" description="Disordered" evidence="2">
    <location>
        <begin position="37"/>
        <end position="58"/>
    </location>
</feature>
<gene>
    <name evidence="4" type="ORF">J2S11_001735</name>
</gene>
<comment type="caution">
    <text evidence="4">The sequence shown here is derived from an EMBL/GenBank/DDBJ whole genome shotgun (WGS) entry which is preliminary data.</text>
</comment>
<feature type="chain" id="PRO_5046431484" evidence="3">
    <location>
        <begin position="22"/>
        <end position="368"/>
    </location>
</feature>